<organism evidence="7 8">
    <name type="scientific">Ideonella alba</name>
    <dbReference type="NCBI Taxonomy" id="2824118"/>
    <lineage>
        <taxon>Bacteria</taxon>
        <taxon>Pseudomonadati</taxon>
        <taxon>Pseudomonadota</taxon>
        <taxon>Betaproteobacteria</taxon>
        <taxon>Burkholderiales</taxon>
        <taxon>Sphaerotilaceae</taxon>
        <taxon>Ideonella</taxon>
    </lineage>
</organism>
<dbReference type="PANTHER" id="PTHR34597:SF6">
    <property type="entry name" value="BLR6126 PROTEIN"/>
    <property type="match status" value="1"/>
</dbReference>
<comment type="caution">
    <text evidence="7">The sequence shown here is derived from an EMBL/GenBank/DDBJ whole genome shotgun (WGS) entry which is preliminary data.</text>
</comment>
<dbReference type="GO" id="GO:0046819">
    <property type="term" value="P:protein secretion by the type V secretion system"/>
    <property type="evidence" value="ECO:0007669"/>
    <property type="project" value="TreeGrafter"/>
</dbReference>
<accession>A0A940Y776</accession>
<dbReference type="AlphaFoldDB" id="A0A940Y776"/>
<dbReference type="InterPro" id="IPR051544">
    <property type="entry name" value="TPS_OM_transporter"/>
</dbReference>
<keyword evidence="3" id="KW-0998">Cell outer membrane</keyword>
<dbReference type="InterPro" id="IPR005565">
    <property type="entry name" value="Hemolysn_activator_HlyB_C"/>
</dbReference>
<gene>
    <name evidence="7" type="ORF">KAK03_00495</name>
</gene>
<feature type="signal peptide" evidence="4">
    <location>
        <begin position="1"/>
        <end position="21"/>
    </location>
</feature>
<dbReference type="PANTHER" id="PTHR34597">
    <property type="entry name" value="SLR1661 PROTEIN"/>
    <property type="match status" value="1"/>
</dbReference>
<sequence length="523" mass="56166">MRPLAFLLLTALLLGPAVAGADEPAFDLWEVAVEGNTVLSVEAIERAVQPHLGPGRSMKDVEAARAALEAAYQQAGYLTVLVDIPEQRVDEGVVRLSVLQGRLGQVWVTGSRYHAQGHIRAALPSATPGEVPNFTTLQQELAEVNRSDARRVQPVIKPGRLPGTVDLDLQVSDQLPLSGSIEVNNQHAAGTTPLRLSGTLRYDNLLQRDHSLSLTLQTAPEKPEESRVAVLNYSLPGGQGDLWALSFTDSNSNVETLGGTQALGKGRTLGLRYHHPIGQGGWSGTLSAGADLKHLRDTISASSSALETPLRYLPFQLAYAGQWSEGRQSLQLSTQLTVAWGRLLQRRLLCAGIAWQDQFDCKTQGASGSFGVWRIDGRWLQPGWFDGLWSARLLAQVASGPLVSAEQLTLGGQDNLRGYPDSEVAADHALAASLEWRSSNLAEAIGTGWTEVRPLVFADAARGLLAQPGSGQAPRTSLLSVGLGLRMAGAGLEAALDLGWPLRASAHAELHDPRLHLRVLTRY</sequence>
<protein>
    <submittedName>
        <fullName evidence="7">ShlB/FhaC/HecB family hemolysin secretion/activation protein</fullName>
    </submittedName>
</protein>
<keyword evidence="8" id="KW-1185">Reference proteome</keyword>
<dbReference type="Pfam" id="PF03865">
    <property type="entry name" value="ShlB"/>
    <property type="match status" value="1"/>
</dbReference>
<reference evidence="7 8" key="1">
    <citation type="submission" date="2021-04" db="EMBL/GenBank/DDBJ databases">
        <title>The genome sequence of Ideonella sp. 3Y2.</title>
        <authorList>
            <person name="Liu Y."/>
        </authorList>
    </citation>
    <scope>NUCLEOTIDE SEQUENCE [LARGE SCALE GENOMIC DNA]</scope>
    <source>
        <strain evidence="7 8">3Y2</strain>
    </source>
</reference>
<dbReference type="GO" id="GO:0008320">
    <property type="term" value="F:protein transmembrane transporter activity"/>
    <property type="evidence" value="ECO:0007669"/>
    <property type="project" value="TreeGrafter"/>
</dbReference>
<keyword evidence="1" id="KW-0472">Membrane</keyword>
<keyword evidence="2" id="KW-0812">Transmembrane</keyword>
<name>A0A940Y776_9BURK</name>
<feature type="chain" id="PRO_5037971068" evidence="4">
    <location>
        <begin position="22"/>
        <end position="523"/>
    </location>
</feature>
<evidence type="ECO:0000259" key="6">
    <source>
        <dbReference type="Pfam" id="PF08479"/>
    </source>
</evidence>
<dbReference type="InterPro" id="IPR013686">
    <property type="entry name" value="Polypept-transport_assoc_ShlB"/>
</dbReference>
<evidence type="ECO:0000259" key="5">
    <source>
        <dbReference type="Pfam" id="PF03865"/>
    </source>
</evidence>
<evidence type="ECO:0000313" key="8">
    <source>
        <dbReference type="Proteomes" id="UP000676246"/>
    </source>
</evidence>
<evidence type="ECO:0000256" key="1">
    <source>
        <dbReference type="ARBA" id="ARBA00022452"/>
    </source>
</evidence>
<dbReference type="Gene3D" id="3.10.20.310">
    <property type="entry name" value="membrane protein fhac"/>
    <property type="match status" value="1"/>
</dbReference>
<dbReference type="EMBL" id="JAGQDD010000001">
    <property type="protein sequence ID" value="MBQ0928943.1"/>
    <property type="molecule type" value="Genomic_DNA"/>
</dbReference>
<dbReference type="Gene3D" id="2.40.160.50">
    <property type="entry name" value="membrane protein fhac: a member of the omp85/tpsb transporter family"/>
    <property type="match status" value="1"/>
</dbReference>
<dbReference type="Pfam" id="PF08479">
    <property type="entry name" value="POTRA_2"/>
    <property type="match status" value="1"/>
</dbReference>
<proteinExistence type="predicted"/>
<dbReference type="GO" id="GO:0098046">
    <property type="term" value="C:type V protein secretion system complex"/>
    <property type="evidence" value="ECO:0007669"/>
    <property type="project" value="TreeGrafter"/>
</dbReference>
<feature type="domain" description="Polypeptide-transport-associated ShlB-type" evidence="6">
    <location>
        <begin position="26"/>
        <end position="101"/>
    </location>
</feature>
<feature type="domain" description="Haemolysin activator HlyB C-terminal" evidence="5">
    <location>
        <begin position="163"/>
        <end position="486"/>
    </location>
</feature>
<dbReference type="RefSeq" id="WP_210851057.1">
    <property type="nucleotide sequence ID" value="NZ_JAGQDD010000001.1"/>
</dbReference>
<evidence type="ECO:0000256" key="4">
    <source>
        <dbReference type="SAM" id="SignalP"/>
    </source>
</evidence>
<dbReference type="Proteomes" id="UP000676246">
    <property type="component" value="Unassembled WGS sequence"/>
</dbReference>
<evidence type="ECO:0000256" key="2">
    <source>
        <dbReference type="ARBA" id="ARBA00022692"/>
    </source>
</evidence>
<evidence type="ECO:0000256" key="3">
    <source>
        <dbReference type="ARBA" id="ARBA00023237"/>
    </source>
</evidence>
<evidence type="ECO:0000313" key="7">
    <source>
        <dbReference type="EMBL" id="MBQ0928943.1"/>
    </source>
</evidence>
<keyword evidence="4" id="KW-0732">Signal</keyword>
<keyword evidence="1" id="KW-1134">Transmembrane beta strand</keyword>